<protein>
    <submittedName>
        <fullName evidence="2">Uncharacterized protein</fullName>
    </submittedName>
</protein>
<keyword evidence="3" id="KW-1185">Reference proteome</keyword>
<proteinExistence type="predicted"/>
<organism evidence="2 3">
    <name type="scientific">Hirsutella minnesotensis 3608</name>
    <dbReference type="NCBI Taxonomy" id="1043627"/>
    <lineage>
        <taxon>Eukaryota</taxon>
        <taxon>Fungi</taxon>
        <taxon>Dikarya</taxon>
        <taxon>Ascomycota</taxon>
        <taxon>Pezizomycotina</taxon>
        <taxon>Sordariomycetes</taxon>
        <taxon>Hypocreomycetidae</taxon>
        <taxon>Hypocreales</taxon>
        <taxon>Ophiocordycipitaceae</taxon>
        <taxon>Hirsutella</taxon>
    </lineage>
</organism>
<sequence>MQPSVIFALASAAGLVAAADRDGLRPGLLADAERILSGAADAAHLDRRDANSCDKARASMMPMLGAQMAKNPELMQKLREYGKEHPSVLAPEACLKMPDITGSLGPEATSFYNALMSDVRPMLSSVVKECQTESTFLQEMATVPCGSAMMSLAAATQAPSALATPSSPVPSLNGTMTAKPTSLRTQSLANPAHSQIVASTQTQRGAAPRETGLGVAIMAAAGLAAAVIN</sequence>
<reference evidence="2 3" key="1">
    <citation type="journal article" date="2014" name="Genome Biol. Evol.">
        <title>Comparative genomics and transcriptomics analyses reveal divergent lifestyle features of nematode endoparasitic fungus Hirsutella minnesotensis.</title>
        <authorList>
            <person name="Lai Y."/>
            <person name="Liu K."/>
            <person name="Zhang X."/>
            <person name="Zhang X."/>
            <person name="Li K."/>
            <person name="Wang N."/>
            <person name="Shu C."/>
            <person name="Wu Y."/>
            <person name="Wang C."/>
            <person name="Bushley K.E."/>
            <person name="Xiang M."/>
            <person name="Liu X."/>
        </authorList>
    </citation>
    <scope>NUCLEOTIDE SEQUENCE [LARGE SCALE GENOMIC DNA]</scope>
    <source>
        <strain evidence="2 3">3608</strain>
    </source>
</reference>
<dbReference type="EMBL" id="KQ030508">
    <property type="protein sequence ID" value="KJZ77070.1"/>
    <property type="molecule type" value="Genomic_DNA"/>
</dbReference>
<evidence type="ECO:0000313" key="3">
    <source>
        <dbReference type="Proteomes" id="UP000054481"/>
    </source>
</evidence>
<feature type="signal peptide" evidence="1">
    <location>
        <begin position="1"/>
        <end position="18"/>
    </location>
</feature>
<dbReference type="AlphaFoldDB" id="A0A0F7ZQD7"/>
<gene>
    <name evidence="2" type="ORF">HIM_03391</name>
</gene>
<dbReference type="Proteomes" id="UP000054481">
    <property type="component" value="Unassembled WGS sequence"/>
</dbReference>
<keyword evidence="1" id="KW-0732">Signal</keyword>
<evidence type="ECO:0000256" key="1">
    <source>
        <dbReference type="SAM" id="SignalP"/>
    </source>
</evidence>
<accession>A0A0F7ZQD7</accession>
<name>A0A0F7ZQD7_9HYPO</name>
<evidence type="ECO:0000313" key="2">
    <source>
        <dbReference type="EMBL" id="KJZ77070.1"/>
    </source>
</evidence>
<feature type="chain" id="PRO_5002525994" evidence="1">
    <location>
        <begin position="19"/>
        <end position="229"/>
    </location>
</feature>